<dbReference type="AlphaFoldDB" id="A2DIL8"/>
<dbReference type="InterPro" id="IPR029071">
    <property type="entry name" value="Ubiquitin-like_domsf"/>
</dbReference>
<sequence>MKFSISIPNDEKFEVEVNDTGSISDLKKAIAAVKGIPSKDIRVFDPTNKIAKNSQKLLALGFQNGDSVQALVVKTEQTEQTLDHKKVFNAFVKKIQDQSGSEDTQTEIIMLIENPKVQETFEALSCDPKYFRQLVDENPILQKNPAYEQCLIETFEMLGAQCAPKSEAVTIENVCKTFGIKYDDDLKEKLKDPEIAQAFEDILDGVKLVGGLNVLSLPPPKHVKLSLQKIFEPELNQFHAMGFFDDQKILRCLQKAGGDISAAVEFLYANVD</sequence>
<dbReference type="GO" id="GO:0031593">
    <property type="term" value="F:polyubiquitin modification-dependent protein binding"/>
    <property type="evidence" value="ECO:0000318"/>
    <property type="project" value="GO_Central"/>
</dbReference>
<evidence type="ECO:0000259" key="1">
    <source>
        <dbReference type="PROSITE" id="PS50030"/>
    </source>
</evidence>
<feature type="domain" description="Ubiquitin-like" evidence="2">
    <location>
        <begin position="1"/>
        <end position="77"/>
    </location>
</feature>
<dbReference type="PROSITE" id="PS50030">
    <property type="entry name" value="UBA"/>
    <property type="match status" value="1"/>
</dbReference>
<dbReference type="InterPro" id="IPR000626">
    <property type="entry name" value="Ubiquitin-like_dom"/>
</dbReference>
<dbReference type="STRING" id="5722.A2DIL8"/>
<dbReference type="InterPro" id="IPR009060">
    <property type="entry name" value="UBA-like_sf"/>
</dbReference>
<dbReference type="Proteomes" id="UP000001542">
    <property type="component" value="Unassembled WGS sequence"/>
</dbReference>
<feature type="domain" description="UBA" evidence="1">
    <location>
        <begin position="229"/>
        <end position="270"/>
    </location>
</feature>
<dbReference type="Gene3D" id="3.10.20.90">
    <property type="entry name" value="Phosphatidylinositol 3-kinase Catalytic Subunit, Chain A, domain 1"/>
    <property type="match status" value="1"/>
</dbReference>
<dbReference type="SUPFAM" id="SSF46934">
    <property type="entry name" value="UBA-like"/>
    <property type="match status" value="1"/>
</dbReference>
<dbReference type="InterPro" id="IPR015940">
    <property type="entry name" value="UBA"/>
</dbReference>
<dbReference type="VEuPathDB" id="TrichDB:TVAGG3_0602730"/>
<dbReference type="PROSITE" id="PS50053">
    <property type="entry name" value="UBIQUITIN_2"/>
    <property type="match status" value="1"/>
</dbReference>
<gene>
    <name evidence="3" type="ORF">TVAG_178660</name>
</gene>
<dbReference type="Gene3D" id="1.10.8.10">
    <property type="entry name" value="DNA helicase RuvA subunit, C-terminal domain"/>
    <property type="match status" value="1"/>
</dbReference>
<dbReference type="PANTHER" id="PTHR10677">
    <property type="entry name" value="UBIQUILIN"/>
    <property type="match status" value="1"/>
</dbReference>
<dbReference type="GO" id="GO:0005829">
    <property type="term" value="C:cytosol"/>
    <property type="evidence" value="ECO:0000318"/>
    <property type="project" value="GO_Central"/>
</dbReference>
<reference evidence="3" key="1">
    <citation type="submission" date="2006-10" db="EMBL/GenBank/DDBJ databases">
        <authorList>
            <person name="Amadeo P."/>
            <person name="Zhao Q."/>
            <person name="Wortman J."/>
            <person name="Fraser-Liggett C."/>
            <person name="Carlton J."/>
        </authorList>
    </citation>
    <scope>NUCLEOTIDE SEQUENCE</scope>
    <source>
        <strain evidence="3">G3</strain>
    </source>
</reference>
<organism evidence="3 4">
    <name type="scientific">Trichomonas vaginalis (strain ATCC PRA-98 / G3)</name>
    <dbReference type="NCBI Taxonomy" id="412133"/>
    <lineage>
        <taxon>Eukaryota</taxon>
        <taxon>Metamonada</taxon>
        <taxon>Parabasalia</taxon>
        <taxon>Trichomonadida</taxon>
        <taxon>Trichomonadidae</taxon>
        <taxon>Trichomonas</taxon>
    </lineage>
</organism>
<dbReference type="RefSeq" id="XP_001580808.1">
    <property type="nucleotide sequence ID" value="XM_001580758.1"/>
</dbReference>
<dbReference type="GO" id="GO:0006511">
    <property type="term" value="P:ubiquitin-dependent protein catabolic process"/>
    <property type="evidence" value="ECO:0000318"/>
    <property type="project" value="GO_Central"/>
</dbReference>
<reference evidence="3" key="2">
    <citation type="journal article" date="2007" name="Science">
        <title>Draft genome sequence of the sexually transmitted pathogen Trichomonas vaginalis.</title>
        <authorList>
            <person name="Carlton J.M."/>
            <person name="Hirt R.P."/>
            <person name="Silva J.C."/>
            <person name="Delcher A.L."/>
            <person name="Schatz M."/>
            <person name="Zhao Q."/>
            <person name="Wortman J.R."/>
            <person name="Bidwell S.L."/>
            <person name="Alsmark U.C.M."/>
            <person name="Besteiro S."/>
            <person name="Sicheritz-Ponten T."/>
            <person name="Noel C.J."/>
            <person name="Dacks J.B."/>
            <person name="Foster P.G."/>
            <person name="Simillion C."/>
            <person name="Van de Peer Y."/>
            <person name="Miranda-Saavedra D."/>
            <person name="Barton G.J."/>
            <person name="Westrop G.D."/>
            <person name="Mueller S."/>
            <person name="Dessi D."/>
            <person name="Fiori P.L."/>
            <person name="Ren Q."/>
            <person name="Paulsen I."/>
            <person name="Zhang H."/>
            <person name="Bastida-Corcuera F.D."/>
            <person name="Simoes-Barbosa A."/>
            <person name="Brown M.T."/>
            <person name="Hayes R.D."/>
            <person name="Mukherjee M."/>
            <person name="Okumura C.Y."/>
            <person name="Schneider R."/>
            <person name="Smith A.J."/>
            <person name="Vanacova S."/>
            <person name="Villalvazo M."/>
            <person name="Haas B.J."/>
            <person name="Pertea M."/>
            <person name="Feldblyum T.V."/>
            <person name="Utterback T.R."/>
            <person name="Shu C.L."/>
            <person name="Osoegawa K."/>
            <person name="de Jong P.J."/>
            <person name="Hrdy I."/>
            <person name="Horvathova L."/>
            <person name="Zubacova Z."/>
            <person name="Dolezal P."/>
            <person name="Malik S.B."/>
            <person name="Logsdon J.M. Jr."/>
            <person name="Henze K."/>
            <person name="Gupta A."/>
            <person name="Wang C.C."/>
            <person name="Dunne R.L."/>
            <person name="Upcroft J.A."/>
            <person name="Upcroft P."/>
            <person name="White O."/>
            <person name="Salzberg S.L."/>
            <person name="Tang P."/>
            <person name="Chiu C.-H."/>
            <person name="Lee Y.-S."/>
            <person name="Embley T.M."/>
            <person name="Coombs G.H."/>
            <person name="Mottram J.C."/>
            <person name="Tachezy J."/>
            <person name="Fraser-Liggett C.M."/>
            <person name="Johnson P.J."/>
        </authorList>
    </citation>
    <scope>NUCLEOTIDE SEQUENCE [LARGE SCALE GENOMIC DNA]</scope>
    <source>
        <strain evidence="3">G3</strain>
    </source>
</reference>
<dbReference type="KEGG" id="tva:5465352"/>
<dbReference type="VEuPathDB" id="TrichDB:TVAG_178660"/>
<evidence type="ECO:0000313" key="4">
    <source>
        <dbReference type="Proteomes" id="UP000001542"/>
    </source>
</evidence>
<proteinExistence type="predicted"/>
<dbReference type="OrthoDB" id="267397at2759"/>
<evidence type="ECO:0000259" key="2">
    <source>
        <dbReference type="PROSITE" id="PS50053"/>
    </source>
</evidence>
<dbReference type="EMBL" id="DS113204">
    <property type="protein sequence ID" value="EAY19822.1"/>
    <property type="molecule type" value="Genomic_DNA"/>
</dbReference>
<protein>
    <recommendedName>
        <fullName evidence="5">UBA/TS-N domain containing protein</fullName>
    </recommendedName>
</protein>
<accession>A2DIL8</accession>
<dbReference type="FunFam" id="3.10.20.90:FF:000495">
    <property type="entry name" value="Ubiquitin family protein"/>
    <property type="match status" value="1"/>
</dbReference>
<evidence type="ECO:0008006" key="5">
    <source>
        <dbReference type="Google" id="ProtNLM"/>
    </source>
</evidence>
<evidence type="ECO:0000313" key="3">
    <source>
        <dbReference type="EMBL" id="EAY19822.1"/>
    </source>
</evidence>
<dbReference type="SUPFAM" id="SSF54236">
    <property type="entry name" value="Ubiquitin-like"/>
    <property type="match status" value="1"/>
</dbReference>
<dbReference type="CDD" id="cd14324">
    <property type="entry name" value="UBA_Dsk2p_like"/>
    <property type="match status" value="1"/>
</dbReference>
<keyword evidence="4" id="KW-1185">Reference proteome</keyword>
<dbReference type="InParanoid" id="A2DIL8"/>
<name>A2DIL8_TRIV3</name>
<dbReference type="SMR" id="A2DIL8"/>
<dbReference type="InterPro" id="IPR015496">
    <property type="entry name" value="Ubiquilin"/>
</dbReference>
<dbReference type="PANTHER" id="PTHR10677:SF3">
    <property type="entry name" value="FI07626P-RELATED"/>
    <property type="match status" value="1"/>
</dbReference>